<proteinExistence type="predicted"/>
<dbReference type="STRING" id="194197.BWD09_12770"/>
<sequence length="148" mass="17546">MTIRNDTYTMYKGKEYRILYHDGMAKLVSKNAEDLEKGFVEKVYDAKQFKYTPKQLAEKIYTLIVPPNEVGEVYSIKPYCLYQGYEFFILREENGHYILSESHTVTGGPLIEKFDFKRVGKYEYEKAVKKEDVDLVYEKKTLMPNFFK</sequence>
<keyword evidence="2" id="KW-1185">Reference proteome</keyword>
<accession>A0A1X3D1D1</accession>
<dbReference type="GeneID" id="94582170"/>
<gene>
    <name evidence="1" type="ORF">BWD09_12770</name>
</gene>
<dbReference type="Proteomes" id="UP000193118">
    <property type="component" value="Unassembled WGS sequence"/>
</dbReference>
<protein>
    <submittedName>
        <fullName evidence="1">Uncharacterized protein</fullName>
    </submittedName>
</protein>
<dbReference type="InterPro" id="IPR017020">
    <property type="entry name" value="UCP033725"/>
</dbReference>
<dbReference type="RefSeq" id="WP_245945424.1">
    <property type="nucleotide sequence ID" value="NZ_CAUJPZ010000125.1"/>
</dbReference>
<comment type="caution">
    <text evidence="1">The sequence shown here is derived from an EMBL/GenBank/DDBJ whole genome shotgun (WGS) entry which is preliminary data.</text>
</comment>
<dbReference type="PIRSF" id="PIRSF033725">
    <property type="entry name" value="UCP033725"/>
    <property type="match status" value="1"/>
</dbReference>
<name>A0A1X3D1D1_9NEIS</name>
<evidence type="ECO:0000313" key="1">
    <source>
        <dbReference type="EMBL" id="OSI13720.1"/>
    </source>
</evidence>
<organism evidence="1 2">
    <name type="scientific">Neisseria dentiae</name>
    <dbReference type="NCBI Taxonomy" id="194197"/>
    <lineage>
        <taxon>Bacteria</taxon>
        <taxon>Pseudomonadati</taxon>
        <taxon>Pseudomonadota</taxon>
        <taxon>Betaproteobacteria</taxon>
        <taxon>Neisseriales</taxon>
        <taxon>Neisseriaceae</taxon>
        <taxon>Neisseria</taxon>
    </lineage>
</organism>
<reference evidence="2" key="1">
    <citation type="submission" date="2017-01" db="EMBL/GenBank/DDBJ databases">
        <authorList>
            <person name="Wolfgang W.J."/>
            <person name="Cole J."/>
            <person name="Wroblewski D."/>
            <person name="Mcginnis J."/>
            <person name="Musser K.A."/>
        </authorList>
    </citation>
    <scope>NUCLEOTIDE SEQUENCE [LARGE SCALE GENOMIC DNA]</scope>
    <source>
        <strain evidence="2">DSM 19151</strain>
    </source>
</reference>
<dbReference type="AlphaFoldDB" id="A0A1X3D1D1"/>
<dbReference type="EMBL" id="MTBO01000062">
    <property type="protein sequence ID" value="OSI13720.1"/>
    <property type="molecule type" value="Genomic_DNA"/>
</dbReference>
<evidence type="ECO:0000313" key="2">
    <source>
        <dbReference type="Proteomes" id="UP000193118"/>
    </source>
</evidence>